<proteinExistence type="predicted"/>
<dbReference type="RefSeq" id="WP_008143604.1">
    <property type="nucleotide sequence ID" value="NZ_CABJGD010000015.1"/>
</dbReference>
<feature type="binding site" evidence="3">
    <location>
        <position position="58"/>
    </location>
    <ligand>
        <name>substrate</name>
    </ligand>
</feature>
<dbReference type="InterPro" id="IPR051695">
    <property type="entry name" value="Phosphoglycerate_Mutase"/>
</dbReference>
<dbReference type="GO" id="GO:0004331">
    <property type="term" value="F:fructose-2,6-bisphosphate 2-phosphatase activity"/>
    <property type="evidence" value="ECO:0007669"/>
    <property type="project" value="TreeGrafter"/>
</dbReference>
<dbReference type="GeneID" id="78406761"/>
<dbReference type="PANTHER" id="PTHR46517:SF1">
    <property type="entry name" value="FRUCTOSE-2,6-BISPHOSPHATASE TIGAR"/>
    <property type="match status" value="1"/>
</dbReference>
<evidence type="ECO:0000313" key="4">
    <source>
        <dbReference type="EMBL" id="RHA75573.1"/>
    </source>
</evidence>
<dbReference type="GO" id="GO:0005829">
    <property type="term" value="C:cytosol"/>
    <property type="evidence" value="ECO:0007669"/>
    <property type="project" value="TreeGrafter"/>
</dbReference>
<dbReference type="PROSITE" id="PS00175">
    <property type="entry name" value="PG_MUTASE"/>
    <property type="match status" value="1"/>
</dbReference>
<dbReference type="InterPro" id="IPR001345">
    <property type="entry name" value="PG/BPGM_mutase_AS"/>
</dbReference>
<dbReference type="Gene3D" id="3.40.50.1240">
    <property type="entry name" value="Phosphoglycerate mutase-like"/>
    <property type="match status" value="1"/>
</dbReference>
<protein>
    <submittedName>
        <fullName evidence="4">Histidine phosphatase family protein</fullName>
    </submittedName>
</protein>
<comment type="caution">
    <text evidence="4">The sequence shown here is derived from an EMBL/GenBank/DDBJ whole genome shotgun (WGS) entry which is preliminary data.</text>
</comment>
<dbReference type="Proteomes" id="UP000283855">
    <property type="component" value="Unassembled WGS sequence"/>
</dbReference>
<reference evidence="4 5" key="1">
    <citation type="submission" date="2018-08" db="EMBL/GenBank/DDBJ databases">
        <title>A genome reference for cultivated species of the human gut microbiota.</title>
        <authorList>
            <person name="Zou Y."/>
            <person name="Xue W."/>
            <person name="Luo G."/>
        </authorList>
    </citation>
    <scope>NUCLEOTIDE SEQUENCE [LARGE SCALE GENOMIC DNA]</scope>
    <source>
        <strain evidence="4 5">AM42-38</strain>
    </source>
</reference>
<dbReference type="EMBL" id="QSFT01000015">
    <property type="protein sequence ID" value="RHA75573.1"/>
    <property type="molecule type" value="Genomic_DNA"/>
</dbReference>
<dbReference type="SMART" id="SM00855">
    <property type="entry name" value="PGAM"/>
    <property type="match status" value="1"/>
</dbReference>
<feature type="active site" description="Proton donor/acceptor" evidence="2">
    <location>
        <position position="82"/>
    </location>
</feature>
<evidence type="ECO:0000256" key="3">
    <source>
        <dbReference type="PIRSR" id="PIRSR613078-2"/>
    </source>
</evidence>
<dbReference type="GO" id="GO:0045820">
    <property type="term" value="P:negative regulation of glycolytic process"/>
    <property type="evidence" value="ECO:0007669"/>
    <property type="project" value="TreeGrafter"/>
</dbReference>
<feature type="binding site" evidence="3">
    <location>
        <begin position="8"/>
        <end position="15"/>
    </location>
    <ligand>
        <name>substrate</name>
    </ligand>
</feature>
<name>A0A413SZN8_9BACT</name>
<sequence>MIEVYLARHGQTEENISRIYQGHLPGRLTEEGKRQAVELGEKLKDIELDAIVSSDLQRVADTVRLAMAGRPLPWKQTALLREIDWGSWTGLPIQSVDLEKQPEDVETREMLYERAGRCRDYLMENYQGMRVLVVAHGLINRSLQAQIQGIPITELTSIPHMQNAEVRRLIIPD</sequence>
<gene>
    <name evidence="4" type="ORF">DW921_08400</name>
</gene>
<dbReference type="InterPro" id="IPR013078">
    <property type="entry name" value="His_Pase_superF_clade-1"/>
</dbReference>
<dbReference type="SUPFAM" id="SSF53254">
    <property type="entry name" value="Phosphoglycerate mutase-like"/>
    <property type="match status" value="1"/>
</dbReference>
<dbReference type="AlphaFoldDB" id="A0A413SZN8"/>
<keyword evidence="1" id="KW-0378">Hydrolase</keyword>
<feature type="active site" description="Tele-phosphohistidine intermediate" evidence="2">
    <location>
        <position position="9"/>
    </location>
</feature>
<accession>A0A413SZN8</accession>
<dbReference type="InterPro" id="IPR029033">
    <property type="entry name" value="His_PPase_superfam"/>
</dbReference>
<dbReference type="GO" id="GO:0043456">
    <property type="term" value="P:regulation of pentose-phosphate shunt"/>
    <property type="evidence" value="ECO:0007669"/>
    <property type="project" value="TreeGrafter"/>
</dbReference>
<organism evidence="4 5">
    <name type="scientific">Phocaeicola coprophilus</name>
    <dbReference type="NCBI Taxonomy" id="387090"/>
    <lineage>
        <taxon>Bacteria</taxon>
        <taxon>Pseudomonadati</taxon>
        <taxon>Bacteroidota</taxon>
        <taxon>Bacteroidia</taxon>
        <taxon>Bacteroidales</taxon>
        <taxon>Bacteroidaceae</taxon>
        <taxon>Phocaeicola</taxon>
    </lineage>
</organism>
<dbReference type="Pfam" id="PF00300">
    <property type="entry name" value="His_Phos_1"/>
    <property type="match status" value="1"/>
</dbReference>
<evidence type="ECO:0000256" key="1">
    <source>
        <dbReference type="ARBA" id="ARBA00022801"/>
    </source>
</evidence>
<dbReference type="CDD" id="cd07067">
    <property type="entry name" value="HP_PGM_like"/>
    <property type="match status" value="1"/>
</dbReference>
<evidence type="ECO:0000313" key="5">
    <source>
        <dbReference type="Proteomes" id="UP000283855"/>
    </source>
</evidence>
<evidence type="ECO:0000256" key="2">
    <source>
        <dbReference type="PIRSR" id="PIRSR613078-1"/>
    </source>
</evidence>
<dbReference type="PANTHER" id="PTHR46517">
    <property type="entry name" value="FRUCTOSE-2,6-BISPHOSPHATASE TIGAR"/>
    <property type="match status" value="1"/>
</dbReference>